<evidence type="ECO:0000313" key="3">
    <source>
        <dbReference type="Proteomes" id="UP000050761"/>
    </source>
</evidence>
<evidence type="ECO:0000313" key="4">
    <source>
        <dbReference type="WBParaSite" id="HPBE_0000383901-mRNA-1"/>
    </source>
</evidence>
<organism evidence="3 4">
    <name type="scientific">Heligmosomoides polygyrus</name>
    <name type="common">Parasitic roundworm</name>
    <dbReference type="NCBI Taxonomy" id="6339"/>
    <lineage>
        <taxon>Eukaryota</taxon>
        <taxon>Metazoa</taxon>
        <taxon>Ecdysozoa</taxon>
        <taxon>Nematoda</taxon>
        <taxon>Chromadorea</taxon>
        <taxon>Rhabditida</taxon>
        <taxon>Rhabditina</taxon>
        <taxon>Rhabditomorpha</taxon>
        <taxon>Strongyloidea</taxon>
        <taxon>Heligmosomidae</taxon>
        <taxon>Heligmosomoides</taxon>
    </lineage>
</organism>
<dbReference type="OrthoDB" id="5866377at2759"/>
<feature type="region of interest" description="Disordered" evidence="1">
    <location>
        <begin position="164"/>
        <end position="219"/>
    </location>
</feature>
<protein>
    <submittedName>
        <fullName evidence="4">Exostosin domain-containing protein</fullName>
    </submittedName>
</protein>
<feature type="compositionally biased region" description="Basic residues" evidence="1">
    <location>
        <begin position="190"/>
        <end position="202"/>
    </location>
</feature>
<dbReference type="EMBL" id="UZAH01016742">
    <property type="protein sequence ID" value="VDO45798.1"/>
    <property type="molecule type" value="Genomic_DNA"/>
</dbReference>
<dbReference type="Proteomes" id="UP000050761">
    <property type="component" value="Unassembled WGS sequence"/>
</dbReference>
<dbReference type="AlphaFoldDB" id="A0A183FCE7"/>
<evidence type="ECO:0000256" key="1">
    <source>
        <dbReference type="SAM" id="MobiDB-lite"/>
    </source>
</evidence>
<feature type="compositionally biased region" description="Basic and acidic residues" evidence="1">
    <location>
        <begin position="203"/>
        <end position="219"/>
    </location>
</feature>
<reference evidence="4" key="2">
    <citation type="submission" date="2019-09" db="UniProtKB">
        <authorList>
            <consortium name="WormBaseParasite"/>
        </authorList>
    </citation>
    <scope>IDENTIFICATION</scope>
</reference>
<name>A0A183FCE7_HELPZ</name>
<keyword evidence="3" id="KW-1185">Reference proteome</keyword>
<dbReference type="WBParaSite" id="HPBE_0000383901-mRNA-1">
    <property type="protein sequence ID" value="HPBE_0000383901-mRNA-1"/>
    <property type="gene ID" value="HPBE_0000383901"/>
</dbReference>
<feature type="compositionally biased region" description="Basic and acidic residues" evidence="1">
    <location>
        <begin position="164"/>
        <end position="176"/>
    </location>
</feature>
<sequence>MAGPHTTFFYYRTFFDLKKKHTKLFANEVGRVVLVLPPREPDDPYCWIPFVAALDLWLTCGAHVWIVNGPRSCEDASWDRMNESARHHMLGYLDFHPQFAMQVNDLIPSEPGVLRASMACLRVGVIQDPRKWMTARQALEFFNFLRAQLDGMNLEPVKLPKGLEERLTGNPSEKRSAGPGRPAHMDGRISKRHLKRVEKRRQRSEQRDCEHRMSKCDLR</sequence>
<proteinExistence type="predicted"/>
<reference evidence="2 3" key="1">
    <citation type="submission" date="2018-11" db="EMBL/GenBank/DDBJ databases">
        <authorList>
            <consortium name="Pathogen Informatics"/>
        </authorList>
    </citation>
    <scope>NUCLEOTIDE SEQUENCE [LARGE SCALE GENOMIC DNA]</scope>
</reference>
<gene>
    <name evidence="2" type="ORF">HPBE_LOCUS3840</name>
</gene>
<accession>A0A183FCE7</accession>
<evidence type="ECO:0000313" key="2">
    <source>
        <dbReference type="EMBL" id="VDO45798.1"/>
    </source>
</evidence>
<accession>A0A3P7YXC5</accession>